<dbReference type="EMBL" id="JAFVMF010000010">
    <property type="protein sequence ID" value="MBO1360175.1"/>
    <property type="molecule type" value="Genomic_DNA"/>
</dbReference>
<sequence length="59" mass="6403">MRVSFADGVDTQTPVDWAGGETWNRVLAATVAQAGYRIDVGHNEVTILSKKPVSSHHEP</sequence>
<name>A0ABS3LWA0_9PROT</name>
<organism evidence="1 2">
    <name type="scientific">Acetobacter sacchari</name>
    <dbReference type="NCBI Taxonomy" id="2661687"/>
    <lineage>
        <taxon>Bacteria</taxon>
        <taxon>Pseudomonadati</taxon>
        <taxon>Pseudomonadota</taxon>
        <taxon>Alphaproteobacteria</taxon>
        <taxon>Acetobacterales</taxon>
        <taxon>Acetobacteraceae</taxon>
        <taxon>Acetobacter</taxon>
    </lineage>
</organism>
<evidence type="ECO:0000313" key="2">
    <source>
        <dbReference type="Proteomes" id="UP000664771"/>
    </source>
</evidence>
<comment type="caution">
    <text evidence="1">The sequence shown here is derived from an EMBL/GenBank/DDBJ whole genome shotgun (WGS) entry which is preliminary data.</text>
</comment>
<proteinExistence type="predicted"/>
<accession>A0ABS3LWA0</accession>
<evidence type="ECO:0000313" key="1">
    <source>
        <dbReference type="EMBL" id="MBO1360175.1"/>
    </source>
</evidence>
<keyword evidence="2" id="KW-1185">Reference proteome</keyword>
<gene>
    <name evidence="1" type="ORF">J2D73_10230</name>
</gene>
<protein>
    <submittedName>
        <fullName evidence="1">Uncharacterized protein</fullName>
    </submittedName>
</protein>
<dbReference type="Proteomes" id="UP000664771">
    <property type="component" value="Unassembled WGS sequence"/>
</dbReference>
<reference evidence="1 2" key="1">
    <citation type="submission" date="2021-03" db="EMBL/GenBank/DDBJ databases">
        <title>The complete genome sequence of Acetobacter sacchari TBRC 11175.</title>
        <authorList>
            <person name="Charoenyingcharoen P."/>
            <person name="Yukphan P."/>
        </authorList>
    </citation>
    <scope>NUCLEOTIDE SEQUENCE [LARGE SCALE GENOMIC DNA]</scope>
    <source>
        <strain evidence="1 2">TBRC 11175</strain>
    </source>
</reference>